<dbReference type="EMBL" id="LXQA010572589">
    <property type="protein sequence ID" value="MCI59953.1"/>
    <property type="molecule type" value="Genomic_DNA"/>
</dbReference>
<accession>A0A392TFN7</accession>
<comment type="caution">
    <text evidence="1">The sequence shown here is derived from an EMBL/GenBank/DDBJ whole genome shotgun (WGS) entry which is preliminary data.</text>
</comment>
<evidence type="ECO:0000313" key="2">
    <source>
        <dbReference type="Proteomes" id="UP000265520"/>
    </source>
</evidence>
<keyword evidence="2" id="KW-1185">Reference proteome</keyword>
<feature type="non-terminal residue" evidence="1">
    <location>
        <position position="15"/>
    </location>
</feature>
<protein>
    <submittedName>
        <fullName evidence="1">Uncharacterized protein</fullName>
    </submittedName>
</protein>
<proteinExistence type="predicted"/>
<name>A0A392TFN7_9FABA</name>
<reference evidence="1 2" key="1">
    <citation type="journal article" date="2018" name="Front. Plant Sci.">
        <title>Red Clover (Trifolium pratense) and Zigzag Clover (T. medium) - A Picture of Genomic Similarities and Differences.</title>
        <authorList>
            <person name="Dluhosova J."/>
            <person name="Istvanek J."/>
            <person name="Nedelnik J."/>
            <person name="Repkova J."/>
        </authorList>
    </citation>
    <scope>NUCLEOTIDE SEQUENCE [LARGE SCALE GENOMIC DNA]</scope>
    <source>
        <strain evidence="2">cv. 10/8</strain>
        <tissue evidence="1">Leaf</tissue>
    </source>
</reference>
<evidence type="ECO:0000313" key="1">
    <source>
        <dbReference type="EMBL" id="MCI59953.1"/>
    </source>
</evidence>
<organism evidence="1 2">
    <name type="scientific">Trifolium medium</name>
    <dbReference type="NCBI Taxonomy" id="97028"/>
    <lineage>
        <taxon>Eukaryota</taxon>
        <taxon>Viridiplantae</taxon>
        <taxon>Streptophyta</taxon>
        <taxon>Embryophyta</taxon>
        <taxon>Tracheophyta</taxon>
        <taxon>Spermatophyta</taxon>
        <taxon>Magnoliopsida</taxon>
        <taxon>eudicotyledons</taxon>
        <taxon>Gunneridae</taxon>
        <taxon>Pentapetalae</taxon>
        <taxon>rosids</taxon>
        <taxon>fabids</taxon>
        <taxon>Fabales</taxon>
        <taxon>Fabaceae</taxon>
        <taxon>Papilionoideae</taxon>
        <taxon>50 kb inversion clade</taxon>
        <taxon>NPAAA clade</taxon>
        <taxon>Hologalegina</taxon>
        <taxon>IRL clade</taxon>
        <taxon>Trifolieae</taxon>
        <taxon>Trifolium</taxon>
    </lineage>
</organism>
<sequence length="15" mass="1555">MDAAVVGIPEVEVPE</sequence>
<dbReference type="Proteomes" id="UP000265520">
    <property type="component" value="Unassembled WGS sequence"/>
</dbReference>